<evidence type="ECO:0000256" key="3">
    <source>
        <dbReference type="SAM" id="MobiDB-lite"/>
    </source>
</evidence>
<dbReference type="InterPro" id="IPR043971">
    <property type="entry name" value="FUZ/MON1/HPS1_longin_2"/>
</dbReference>
<dbReference type="PRINTS" id="PR01546">
    <property type="entry name" value="YEAST73DUF"/>
</dbReference>
<organism evidence="9">
    <name type="scientific">Hymenolepis diminuta</name>
    <name type="common">Rat tapeworm</name>
    <dbReference type="NCBI Taxonomy" id="6216"/>
    <lineage>
        <taxon>Eukaryota</taxon>
        <taxon>Metazoa</taxon>
        <taxon>Spiralia</taxon>
        <taxon>Lophotrochozoa</taxon>
        <taxon>Platyhelminthes</taxon>
        <taxon>Cestoda</taxon>
        <taxon>Eucestoda</taxon>
        <taxon>Cyclophyllidea</taxon>
        <taxon>Hymenolepididae</taxon>
        <taxon>Hymenolepis</taxon>
    </lineage>
</organism>
<dbReference type="PANTHER" id="PTHR13027:SF7">
    <property type="entry name" value="VACUOLAR FUSION PROTEIN MON1 HOMOLOG"/>
    <property type="match status" value="1"/>
</dbReference>
<accession>A0A0R3SU29</accession>
<reference evidence="7 8" key="2">
    <citation type="submission" date="2018-11" db="EMBL/GenBank/DDBJ databases">
        <authorList>
            <consortium name="Pathogen Informatics"/>
        </authorList>
    </citation>
    <scope>NUCLEOTIDE SEQUENCE [LARGE SCALE GENOMIC DNA]</scope>
</reference>
<feature type="compositionally biased region" description="Polar residues" evidence="3">
    <location>
        <begin position="80"/>
        <end position="97"/>
    </location>
</feature>
<protein>
    <recommendedName>
        <fullName evidence="2">Vacuolar fusion protein MON1 homolog</fullName>
    </recommendedName>
</protein>
<dbReference type="WBParaSite" id="HDID_0000897201-mRNA-1">
    <property type="protein sequence ID" value="HDID_0000897201-mRNA-1"/>
    <property type="gene ID" value="HDID_0000897201"/>
</dbReference>
<feature type="compositionally biased region" description="Acidic residues" evidence="3">
    <location>
        <begin position="1"/>
        <end position="10"/>
    </location>
</feature>
<dbReference type="GO" id="GO:0035658">
    <property type="term" value="C:Mon1-Ccz1 complex"/>
    <property type="evidence" value="ECO:0007669"/>
    <property type="project" value="TreeGrafter"/>
</dbReference>
<dbReference type="Proteomes" id="UP000274504">
    <property type="component" value="Unassembled WGS sequence"/>
</dbReference>
<reference evidence="9" key="1">
    <citation type="submission" date="2017-02" db="UniProtKB">
        <authorList>
            <consortium name="WormBaseParasite"/>
        </authorList>
    </citation>
    <scope>IDENTIFICATION</scope>
</reference>
<evidence type="ECO:0000259" key="4">
    <source>
        <dbReference type="Pfam" id="PF19036"/>
    </source>
</evidence>
<evidence type="ECO:0000256" key="1">
    <source>
        <dbReference type="ARBA" id="ARBA00008968"/>
    </source>
</evidence>
<dbReference type="InterPro" id="IPR004353">
    <property type="entry name" value="Mon1"/>
</dbReference>
<dbReference type="Pfam" id="PF19037">
    <property type="entry name" value="Fuz_longin_2"/>
    <property type="match status" value="1"/>
</dbReference>
<feature type="domain" description="FUZ/MON1/HPS1 second Longin" evidence="5">
    <location>
        <begin position="285"/>
        <end position="381"/>
    </location>
</feature>
<dbReference type="STRING" id="6216.A0A0R3SU29"/>
<sequence>MSQFEGDENEASLGESFATDSSVENEVVESPFSQNNRETDDSLKLRQHSAVLPPQATAGRRSGPIMTTEDSESNLYDLDPQQSRSSQVLHESSAPPCSSIHTSAKDLGLDPNLLHVFVFSDAGKPIYTRHVILSKILYGDESKLAHVMGVMQALVSVVAQLGDQIQTLVAGDKNIIFRSYGHLILVAVGSSREPTSHLSVVLKYVYNQIVSALTTQRIDKWFMQKQNLDLRNLMIGDSRLLTGAVELVETQMGPTLNAVLCIPLPNQIRDTVVQAIVHGARPSQDLLFAILLTNHRVVCIVSMKKHFLHPIDIHLITNLVRCSQSFRNASTNWLPICLPKFNSNGYLYANLSYLDNHSCLVLMTVDSYKFYSLQKSRDQILSRFQSALQGECLQRLAAATWPDVASLGFGGGLRHFVCKLISAAQYTTSRWIPPYNYNAPITTDGSQDSLSPEAKESIIASIKQRQENLLRAYRVMHKNLHCKIHPVSCIFQTSDTEAQLASIQGDYEVYMTLEPLVSKQEAFDILKKLTKWISSNKQRLFILSSPTF</sequence>
<comment type="similarity">
    <text evidence="1 2">Belongs to the MON1/SAND family.</text>
</comment>
<dbReference type="Pfam" id="PF19036">
    <property type="entry name" value="Fuz_longin_1"/>
    <property type="match status" value="1"/>
</dbReference>
<dbReference type="EMBL" id="UYSG01011179">
    <property type="protein sequence ID" value="VDL61288.1"/>
    <property type="molecule type" value="Genomic_DNA"/>
</dbReference>
<proteinExistence type="inferred from homology"/>
<name>A0A0R3SU29_HYMDI</name>
<evidence type="ECO:0000313" key="8">
    <source>
        <dbReference type="Proteomes" id="UP000274504"/>
    </source>
</evidence>
<dbReference type="InterPro" id="IPR043970">
    <property type="entry name" value="FUZ/MON1/HPS1_longin_3"/>
</dbReference>
<evidence type="ECO:0000256" key="2">
    <source>
        <dbReference type="RuleBase" id="RU367048"/>
    </source>
</evidence>
<dbReference type="GO" id="GO:0032510">
    <property type="term" value="P:endosome to lysosome transport via multivesicular body sorting pathway"/>
    <property type="evidence" value="ECO:0007669"/>
    <property type="project" value="TreeGrafter"/>
</dbReference>
<dbReference type="InterPro" id="IPR043972">
    <property type="entry name" value="FUZ/MON1/HPS1_longin_1"/>
</dbReference>
<feature type="domain" description="FUZ/MON1/HPS1 first Longin" evidence="4">
    <location>
        <begin position="115"/>
        <end position="235"/>
    </location>
</feature>
<dbReference type="GO" id="GO:0006623">
    <property type="term" value="P:protein targeting to vacuole"/>
    <property type="evidence" value="ECO:0007669"/>
    <property type="project" value="UniProtKB-UniRule"/>
</dbReference>
<dbReference type="OrthoDB" id="272411at2759"/>
<evidence type="ECO:0000313" key="7">
    <source>
        <dbReference type="EMBL" id="VDL61288.1"/>
    </source>
</evidence>
<dbReference type="Pfam" id="PF19038">
    <property type="entry name" value="Fuz_longin_3"/>
    <property type="match status" value="1"/>
</dbReference>
<feature type="region of interest" description="Disordered" evidence="3">
    <location>
        <begin position="1"/>
        <end position="97"/>
    </location>
</feature>
<feature type="domain" description="FUZ/MON1/HPS1 third Longin" evidence="6">
    <location>
        <begin position="413"/>
        <end position="536"/>
    </location>
</feature>
<comment type="function">
    <text evidence="2">Plays an important role in membrane trafficking through the secretory apparatus.</text>
</comment>
<dbReference type="PANTHER" id="PTHR13027">
    <property type="entry name" value="SAND PROTEIN-RELATED"/>
    <property type="match status" value="1"/>
</dbReference>
<evidence type="ECO:0000313" key="9">
    <source>
        <dbReference type="WBParaSite" id="HDID_0000897201-mRNA-1"/>
    </source>
</evidence>
<evidence type="ECO:0000259" key="5">
    <source>
        <dbReference type="Pfam" id="PF19037"/>
    </source>
</evidence>
<dbReference type="AlphaFoldDB" id="A0A0R3SU29"/>
<evidence type="ECO:0000259" key="6">
    <source>
        <dbReference type="Pfam" id="PF19038"/>
    </source>
</evidence>
<gene>
    <name evidence="7" type="ORF">HDID_LOCUS8970</name>
</gene>